<dbReference type="SUPFAM" id="SSF58104">
    <property type="entry name" value="Methyl-accepting chemotaxis protein (MCP) signaling domain"/>
    <property type="match status" value="1"/>
</dbReference>
<evidence type="ECO:0000256" key="5">
    <source>
        <dbReference type="SAM" id="Phobius"/>
    </source>
</evidence>
<feature type="region of interest" description="Disordered" evidence="4">
    <location>
        <begin position="388"/>
        <end position="407"/>
    </location>
</feature>
<dbReference type="PROSITE" id="PS50111">
    <property type="entry name" value="CHEMOTAXIS_TRANSDUC_2"/>
    <property type="match status" value="1"/>
</dbReference>
<evidence type="ECO:0000256" key="1">
    <source>
        <dbReference type="ARBA" id="ARBA00004370"/>
    </source>
</evidence>
<evidence type="ECO:0000313" key="8">
    <source>
        <dbReference type="Proteomes" id="UP000298049"/>
    </source>
</evidence>
<dbReference type="SMART" id="SM00283">
    <property type="entry name" value="MA"/>
    <property type="match status" value="1"/>
</dbReference>
<evidence type="ECO:0000259" key="6">
    <source>
        <dbReference type="PROSITE" id="PS50111"/>
    </source>
</evidence>
<dbReference type="Pfam" id="PF00015">
    <property type="entry name" value="MCPsignal"/>
    <property type="match status" value="1"/>
</dbReference>
<dbReference type="InterPro" id="IPR004089">
    <property type="entry name" value="MCPsignal_dom"/>
</dbReference>
<dbReference type="Proteomes" id="UP000298049">
    <property type="component" value="Chromosome"/>
</dbReference>
<dbReference type="PANTHER" id="PTHR32089:SF112">
    <property type="entry name" value="LYSOZYME-LIKE PROTEIN-RELATED"/>
    <property type="match status" value="1"/>
</dbReference>
<evidence type="ECO:0000256" key="3">
    <source>
        <dbReference type="PROSITE-ProRule" id="PRU00284"/>
    </source>
</evidence>
<dbReference type="EMBL" id="CP031093">
    <property type="protein sequence ID" value="QCF26108.1"/>
    <property type="molecule type" value="Genomic_DNA"/>
</dbReference>
<dbReference type="RefSeq" id="WP_136548830.1">
    <property type="nucleotide sequence ID" value="NZ_CP031093.1"/>
</dbReference>
<accession>A0A4P7XGH9</accession>
<evidence type="ECO:0000256" key="4">
    <source>
        <dbReference type="SAM" id="MobiDB-lite"/>
    </source>
</evidence>
<dbReference type="AlphaFoldDB" id="A0A4P7XGH9"/>
<keyword evidence="2 3" id="KW-0807">Transducer</keyword>
<proteinExistence type="predicted"/>
<keyword evidence="5" id="KW-0472">Membrane</keyword>
<dbReference type="Gene3D" id="1.10.287.950">
    <property type="entry name" value="Methyl-accepting chemotaxis protein"/>
    <property type="match status" value="1"/>
</dbReference>
<feature type="domain" description="Methyl-accepting transducer" evidence="6">
    <location>
        <begin position="192"/>
        <end position="330"/>
    </location>
</feature>
<dbReference type="PANTHER" id="PTHR32089">
    <property type="entry name" value="METHYL-ACCEPTING CHEMOTAXIS PROTEIN MCPB"/>
    <property type="match status" value="1"/>
</dbReference>
<evidence type="ECO:0000256" key="2">
    <source>
        <dbReference type="ARBA" id="ARBA00023224"/>
    </source>
</evidence>
<reference evidence="7 8" key="1">
    <citation type="submission" date="2018-07" db="EMBL/GenBank/DDBJ databases">
        <title>Marsedoiliclastica nanhaica gen. nov. sp. nov., a novel marine hydrocarbonoclastic bacterium isolated from an in-situ enriched hydrocarbon-degrading consortium in deep-sea sediment.</title>
        <authorList>
            <person name="Dong C."/>
            <person name="Ma T."/>
            <person name="Liu R."/>
            <person name="Shao Z."/>
        </authorList>
    </citation>
    <scope>NUCLEOTIDE SEQUENCE [LARGE SCALE GENOMIC DNA]</scope>
    <source>
        <strain evidence="8">soil36-7</strain>
    </source>
</reference>
<keyword evidence="5" id="KW-0812">Transmembrane</keyword>
<sequence>MQQESSASFASQVQSFSSRLLTLFNGTHLNNLVSPFAFAAVGTVALFLANGFGGASWIGAGALALTAGAAWRQRSRELRAHAQDTRLRAAETAAALARPTGNGALHSLSEQLFPVWERQIETARGQAETAVIELSGRFSEMTQELAAATHLFSGVSADERGLGALFNRSEERLLDVVQSLKDALAAKQSQLEQIRHLESFTGELNSMAEDVASVASQTNLLALNASIEAARAGEHGRGFAVVASEVRELSQRSGKAGQTIGTKITAINEAIRATCQQAVAESERDHSVEHSETAIREVLADFREMTENLASAGQSLQETNARIQVGVEDALVQLQFQDRTDQILSHVRDNIALATTRVQQNISSAEAAELDVMAILEDIERSYAMAEERGTDQQNQGAEDDGGITFF</sequence>
<gene>
    <name evidence="7" type="ORF">soil367_09290</name>
</gene>
<comment type="subcellular location">
    <subcellularLocation>
        <location evidence="1">Membrane</location>
    </subcellularLocation>
</comment>
<protein>
    <submittedName>
        <fullName evidence="7">Chemotaxis protein</fullName>
    </submittedName>
</protein>
<organism evidence="7 8">
    <name type="scientific">Hydrocarboniclastica marina</name>
    <dbReference type="NCBI Taxonomy" id="2259620"/>
    <lineage>
        <taxon>Bacteria</taxon>
        <taxon>Pseudomonadati</taxon>
        <taxon>Pseudomonadota</taxon>
        <taxon>Gammaproteobacteria</taxon>
        <taxon>Alteromonadales</taxon>
        <taxon>Alteromonadaceae</taxon>
        <taxon>Hydrocarboniclastica</taxon>
    </lineage>
</organism>
<keyword evidence="5" id="KW-1133">Transmembrane helix</keyword>
<dbReference type="KEGG" id="hmi:soil367_09290"/>
<name>A0A4P7XGH9_9ALTE</name>
<dbReference type="GO" id="GO:0007165">
    <property type="term" value="P:signal transduction"/>
    <property type="evidence" value="ECO:0007669"/>
    <property type="project" value="UniProtKB-KW"/>
</dbReference>
<dbReference type="GO" id="GO:0006935">
    <property type="term" value="P:chemotaxis"/>
    <property type="evidence" value="ECO:0007669"/>
    <property type="project" value="UniProtKB-ARBA"/>
</dbReference>
<dbReference type="GO" id="GO:0016020">
    <property type="term" value="C:membrane"/>
    <property type="evidence" value="ECO:0007669"/>
    <property type="project" value="UniProtKB-SubCell"/>
</dbReference>
<dbReference type="OrthoDB" id="3288815at2"/>
<feature type="transmembrane region" description="Helical" evidence="5">
    <location>
        <begin position="29"/>
        <end position="48"/>
    </location>
</feature>
<feature type="compositionally biased region" description="Acidic residues" evidence="4">
    <location>
        <begin position="398"/>
        <end position="407"/>
    </location>
</feature>
<evidence type="ECO:0000313" key="7">
    <source>
        <dbReference type="EMBL" id="QCF26108.1"/>
    </source>
</evidence>
<keyword evidence="8" id="KW-1185">Reference proteome</keyword>